<accession>A0A652YQK8</accession>
<comment type="cofactor">
    <cofactor evidence="1">
        <name>FAD</name>
        <dbReference type="ChEBI" id="CHEBI:57692"/>
    </cofactor>
</comment>
<dbReference type="Gene3D" id="1.10.540.10">
    <property type="entry name" value="Acyl-CoA dehydrogenase/oxidase, N-terminal domain"/>
    <property type="match status" value="2"/>
</dbReference>
<protein>
    <submittedName>
        <fullName evidence="9">Alkylation response protein AidB-like acyl-CoA dehydrogenase</fullName>
    </submittedName>
</protein>
<proteinExistence type="inferred from homology"/>
<dbReference type="PANTHER" id="PTHR43292:SF4">
    <property type="entry name" value="ACYL-COA DEHYDROGENASE FADE34"/>
    <property type="match status" value="1"/>
</dbReference>
<reference evidence="9" key="1">
    <citation type="submission" date="2019-07" db="EMBL/GenBank/DDBJ databases">
        <title>Genomic Encyclopedia of Type Strains, Phase IV (KMG-IV): sequencing the most valuable type-strain genomes for metagenomic binning, comparative biology and taxonomic classification.</title>
        <authorList>
            <person name="Goeker M."/>
        </authorList>
    </citation>
    <scope>NUCLEOTIDE SEQUENCE</scope>
    <source>
        <strain evidence="9">DSM 44596</strain>
    </source>
</reference>
<dbReference type="EMBL" id="VNIQ01000004">
    <property type="protein sequence ID" value="TYQ04108.1"/>
    <property type="molecule type" value="Genomic_DNA"/>
</dbReference>
<dbReference type="InterPro" id="IPR036250">
    <property type="entry name" value="AcylCo_DH-like_C"/>
</dbReference>
<dbReference type="GO" id="GO:0016627">
    <property type="term" value="F:oxidoreductase activity, acting on the CH-CH group of donors"/>
    <property type="evidence" value="ECO:0007669"/>
    <property type="project" value="InterPro"/>
</dbReference>
<dbReference type="InterPro" id="IPR037069">
    <property type="entry name" value="AcylCoA_DH/ox_N_sf"/>
</dbReference>
<dbReference type="InterPro" id="IPR052161">
    <property type="entry name" value="Mycobact_Acyl-CoA_DH"/>
</dbReference>
<keyword evidence="3" id="KW-0285">Flavoprotein</keyword>
<feature type="domain" description="Acyl-CoA dehydrogenase/oxidase C-terminal" evidence="6">
    <location>
        <begin position="563"/>
        <end position="704"/>
    </location>
</feature>
<dbReference type="Pfam" id="PF02770">
    <property type="entry name" value="Acyl-CoA_dh_M"/>
    <property type="match status" value="1"/>
</dbReference>
<dbReference type="Gene3D" id="2.40.110.10">
    <property type="entry name" value="Butyryl-CoA Dehydrogenase, subunit A, domain 2"/>
    <property type="match status" value="1"/>
</dbReference>
<evidence type="ECO:0000256" key="4">
    <source>
        <dbReference type="ARBA" id="ARBA00022827"/>
    </source>
</evidence>
<evidence type="ECO:0000256" key="1">
    <source>
        <dbReference type="ARBA" id="ARBA00001974"/>
    </source>
</evidence>
<feature type="domain" description="Acyl-CoA oxidase/dehydrogenase middle" evidence="7">
    <location>
        <begin position="457"/>
        <end position="551"/>
    </location>
</feature>
<evidence type="ECO:0000259" key="8">
    <source>
        <dbReference type="Pfam" id="PF02771"/>
    </source>
</evidence>
<dbReference type="InterPro" id="IPR046373">
    <property type="entry name" value="Acyl-CoA_Oxase/DH_mid-dom_sf"/>
</dbReference>
<dbReference type="InterPro" id="IPR013786">
    <property type="entry name" value="AcylCoA_DH/ox_N"/>
</dbReference>
<feature type="domain" description="Acyl-CoA dehydrogenase/oxidase N-terminal" evidence="8">
    <location>
        <begin position="6"/>
        <end position="116"/>
    </location>
</feature>
<dbReference type="Gene3D" id="1.20.140.10">
    <property type="entry name" value="Butyryl-CoA Dehydrogenase, subunit A, domain 3"/>
    <property type="match status" value="2"/>
</dbReference>
<keyword evidence="5" id="KW-0560">Oxidoreductase</keyword>
<dbReference type="FunFam" id="2.40.110.10:FF:000011">
    <property type="entry name" value="Acyl-CoA dehydrogenase FadE34"/>
    <property type="match status" value="1"/>
</dbReference>
<dbReference type="InterPro" id="IPR009100">
    <property type="entry name" value="AcylCoA_DH/oxidase_NM_dom_sf"/>
</dbReference>
<comment type="caution">
    <text evidence="9">The sequence shown here is derived from an EMBL/GenBank/DDBJ whole genome shotgun (WGS) entry which is preliminary data.</text>
</comment>
<gene>
    <name evidence="9" type="ORF">FNL38_104484</name>
</gene>
<dbReference type="Pfam" id="PF02771">
    <property type="entry name" value="Acyl-CoA_dh_N"/>
    <property type="match status" value="1"/>
</dbReference>
<dbReference type="GO" id="GO:0005886">
    <property type="term" value="C:plasma membrane"/>
    <property type="evidence" value="ECO:0007669"/>
    <property type="project" value="TreeGrafter"/>
</dbReference>
<organism evidence="9">
    <name type="scientific">Nocardia globerula</name>
    <dbReference type="NCBI Taxonomy" id="1818"/>
    <lineage>
        <taxon>Bacteria</taxon>
        <taxon>Bacillati</taxon>
        <taxon>Actinomycetota</taxon>
        <taxon>Actinomycetes</taxon>
        <taxon>Mycobacteriales</taxon>
        <taxon>Nocardiaceae</taxon>
        <taxon>Nocardia</taxon>
    </lineage>
</organism>
<evidence type="ECO:0000313" key="9">
    <source>
        <dbReference type="EMBL" id="TYQ04108.1"/>
    </source>
</evidence>
<dbReference type="InterPro" id="IPR009075">
    <property type="entry name" value="AcylCo_DH/oxidase_C"/>
</dbReference>
<evidence type="ECO:0000259" key="6">
    <source>
        <dbReference type="Pfam" id="PF00441"/>
    </source>
</evidence>
<evidence type="ECO:0000256" key="3">
    <source>
        <dbReference type="ARBA" id="ARBA00022630"/>
    </source>
</evidence>
<dbReference type="GO" id="GO:0050660">
    <property type="term" value="F:flavin adenine dinucleotide binding"/>
    <property type="evidence" value="ECO:0007669"/>
    <property type="project" value="InterPro"/>
</dbReference>
<evidence type="ECO:0000256" key="5">
    <source>
        <dbReference type="ARBA" id="ARBA00023002"/>
    </source>
</evidence>
<dbReference type="SUPFAM" id="SSF56645">
    <property type="entry name" value="Acyl-CoA dehydrogenase NM domain-like"/>
    <property type="match status" value="2"/>
</dbReference>
<sequence length="715" mass="74839">MSIALSEDQRALAQSVRSYISRADPLAEARESLDNPTHELPSGWSTFAELGWLGVHLPEEYGGAGFGLPELSVVVEELGSAVTPGPLLPTVWASAVIAAAGAIEQQAELLPGLIDGTAVAAVGIAATATLSGVSVEIAEPVEVLCAAMADILLVSIGEDVVVLRREQVQITGAPTLDPTRPLSAVTTNGSVDAVAVLPGASANAVSIGRTLAAVEAAGVITAATNLAVEYAKARFAFGRAIGSFQSVKHILANMLVDREMSTAAAWDAAQAASDNKDQSALAAAVAVVTALPAAMRVAQKCIQVHGGIGYTWEHDAHLYLRRAGALNASFSPVVARADIADATAAGIRRESSIELPAEADEYRTQARAFVKEAVAAPADQLRRLLVDSGYAVPHWPKPWGRGAGAIEQLVLEEELSALELPQYGIGEWVLLTVVGHGTAEQHERFVDASLMGTVKWCQLFSEPGAGSDAAGITTRARRVDGGWIVNGQKTWTSGGVTSTHGMATVRTDPEARKHKGITMMLIDMSAPGVQVRPIKQITGDSHFSEVFLDDVFVPDADVLGEVNGGWGVARSALGNERVTIGRERLGLGVTYSIHDLFTVVREQNSGMDDTVADLVAEDLALRALTTRIAELAVLGAGPGPEGAVLKLVGSEHGQRLADAGLLLSGFLPAGSELKMPVHHSFLEVRFQTIAGGTSEILRNQIGELILGLPREPALA</sequence>
<evidence type="ECO:0000259" key="7">
    <source>
        <dbReference type="Pfam" id="PF02770"/>
    </source>
</evidence>
<feature type="domain" description="Acyl-CoA dehydrogenase/oxidase C-terminal" evidence="6">
    <location>
        <begin position="204"/>
        <end position="324"/>
    </location>
</feature>
<comment type="similarity">
    <text evidence="2">Belongs to the acyl-CoA dehydrogenase family.</text>
</comment>
<name>A0A652YQK8_NOCGL</name>
<dbReference type="Pfam" id="PF00441">
    <property type="entry name" value="Acyl-CoA_dh_1"/>
    <property type="match status" value="2"/>
</dbReference>
<evidence type="ECO:0000256" key="2">
    <source>
        <dbReference type="ARBA" id="ARBA00009347"/>
    </source>
</evidence>
<dbReference type="InterPro" id="IPR006091">
    <property type="entry name" value="Acyl-CoA_Oxase/DH_mid-dom"/>
</dbReference>
<keyword evidence="4" id="KW-0274">FAD</keyword>
<dbReference type="PANTHER" id="PTHR43292">
    <property type="entry name" value="ACYL-COA DEHYDROGENASE"/>
    <property type="match status" value="1"/>
</dbReference>
<dbReference type="SUPFAM" id="SSF47203">
    <property type="entry name" value="Acyl-CoA dehydrogenase C-terminal domain-like"/>
    <property type="match status" value="2"/>
</dbReference>
<dbReference type="AlphaFoldDB" id="A0A652YQK8"/>